<dbReference type="PANTHER" id="PTHR35525:SF3">
    <property type="entry name" value="BLL6575 PROTEIN"/>
    <property type="match status" value="1"/>
</dbReference>
<protein>
    <recommendedName>
        <fullName evidence="1">Zinc finger CGNR domain-containing protein</fullName>
    </recommendedName>
</protein>
<reference evidence="2 3" key="1">
    <citation type="submission" date="2018-01" db="EMBL/GenBank/DDBJ databases">
        <title>Draft genome sequence of Jiangella sp. GTF31.</title>
        <authorList>
            <person name="Sahin N."/>
            <person name="Ay H."/>
            <person name="Saygin H."/>
        </authorList>
    </citation>
    <scope>NUCLEOTIDE SEQUENCE [LARGE SCALE GENOMIC DNA]</scope>
    <source>
        <strain evidence="2 3">GTF31</strain>
    </source>
</reference>
<dbReference type="InterPro" id="IPR021005">
    <property type="entry name" value="Znf_CGNR"/>
</dbReference>
<dbReference type="Gene3D" id="1.10.3300.10">
    <property type="entry name" value="Jann2411-like domain"/>
    <property type="match status" value="1"/>
</dbReference>
<evidence type="ECO:0000313" key="2">
    <source>
        <dbReference type="EMBL" id="PZF81966.1"/>
    </source>
</evidence>
<evidence type="ECO:0000313" key="3">
    <source>
        <dbReference type="Proteomes" id="UP000248764"/>
    </source>
</evidence>
<dbReference type="Proteomes" id="UP000248764">
    <property type="component" value="Unassembled WGS sequence"/>
</dbReference>
<sequence>MMAFKLIGGHPAVDFLNTVGGFEPALVELLPSYADLVAWAEQTGLIGPEQAGRLRAAARQETATLARAHELRAHLEAVIRAELAGTAPDRHHLDAIHDAYVAALAAARLGRGPAAYAWGWPASDEPESVLWPIADRIVGLLGSADLARLAECSTANCRWIYLDRTKNHNRRWCSDDTCGVNARMRRYRAARRAGSPAGVPARER</sequence>
<dbReference type="SUPFAM" id="SSF160904">
    <property type="entry name" value="Jann2411-like"/>
    <property type="match status" value="1"/>
</dbReference>
<dbReference type="EMBL" id="POTW01000047">
    <property type="protein sequence ID" value="PZF81966.1"/>
    <property type="molecule type" value="Genomic_DNA"/>
</dbReference>
<keyword evidence="3" id="KW-1185">Reference proteome</keyword>
<name>A0A2W2C882_9ACTN</name>
<dbReference type="Pfam" id="PF11706">
    <property type="entry name" value="zf-CGNR"/>
    <property type="match status" value="1"/>
</dbReference>
<organism evidence="2 3">
    <name type="scientific">Jiangella anatolica</name>
    <dbReference type="NCBI Taxonomy" id="2670374"/>
    <lineage>
        <taxon>Bacteria</taxon>
        <taxon>Bacillati</taxon>
        <taxon>Actinomycetota</taxon>
        <taxon>Actinomycetes</taxon>
        <taxon>Jiangellales</taxon>
        <taxon>Jiangellaceae</taxon>
        <taxon>Jiangella</taxon>
    </lineage>
</organism>
<dbReference type="PANTHER" id="PTHR35525">
    <property type="entry name" value="BLL6575 PROTEIN"/>
    <property type="match status" value="1"/>
</dbReference>
<dbReference type="AlphaFoldDB" id="A0A2W2C882"/>
<comment type="caution">
    <text evidence="2">The sequence shown here is derived from an EMBL/GenBank/DDBJ whole genome shotgun (WGS) entry which is preliminary data.</text>
</comment>
<dbReference type="InterPro" id="IPR023286">
    <property type="entry name" value="ABATE_dom_sf"/>
</dbReference>
<feature type="domain" description="Zinc finger CGNR" evidence="1">
    <location>
        <begin position="148"/>
        <end position="189"/>
    </location>
</feature>
<accession>A0A2W2C882</accession>
<proteinExistence type="predicted"/>
<evidence type="ECO:0000259" key="1">
    <source>
        <dbReference type="Pfam" id="PF11706"/>
    </source>
</evidence>
<gene>
    <name evidence="2" type="ORF">C1I92_18715</name>
</gene>
<dbReference type="Pfam" id="PF07336">
    <property type="entry name" value="ABATE"/>
    <property type="match status" value="1"/>
</dbReference>
<dbReference type="InterPro" id="IPR010852">
    <property type="entry name" value="ABATE"/>
</dbReference>